<dbReference type="Pfam" id="PF00675">
    <property type="entry name" value="Peptidase_M16"/>
    <property type="match status" value="1"/>
</dbReference>
<dbReference type="Pfam" id="PF05193">
    <property type="entry name" value="Peptidase_M16_C"/>
    <property type="match status" value="1"/>
</dbReference>
<feature type="signal peptide" evidence="1">
    <location>
        <begin position="1"/>
        <end position="21"/>
    </location>
</feature>
<evidence type="ECO:0000313" key="5">
    <source>
        <dbReference type="Proteomes" id="UP000886602"/>
    </source>
</evidence>
<dbReference type="GO" id="GO:0046872">
    <property type="term" value="F:metal ion binding"/>
    <property type="evidence" value="ECO:0007669"/>
    <property type="project" value="InterPro"/>
</dbReference>
<evidence type="ECO:0000256" key="1">
    <source>
        <dbReference type="SAM" id="SignalP"/>
    </source>
</evidence>
<proteinExistence type="predicted"/>
<evidence type="ECO:0000259" key="3">
    <source>
        <dbReference type="Pfam" id="PF05193"/>
    </source>
</evidence>
<evidence type="ECO:0000313" key="4">
    <source>
        <dbReference type="EMBL" id="MBK7424378.1"/>
    </source>
</evidence>
<organism evidence="4 5">
    <name type="scientific">Candidatus Propionivibrio dominans</name>
    <dbReference type="NCBI Taxonomy" id="2954373"/>
    <lineage>
        <taxon>Bacteria</taxon>
        <taxon>Pseudomonadati</taxon>
        <taxon>Pseudomonadota</taxon>
        <taxon>Betaproteobacteria</taxon>
        <taxon>Rhodocyclales</taxon>
        <taxon>Rhodocyclaceae</taxon>
        <taxon>Propionivibrio</taxon>
    </lineage>
</organism>
<dbReference type="InterPro" id="IPR050361">
    <property type="entry name" value="MPP/UQCRC_Complex"/>
</dbReference>
<dbReference type="Gene3D" id="3.30.830.10">
    <property type="entry name" value="Metalloenzyme, LuxS/M16 peptidase-like"/>
    <property type="match status" value="2"/>
</dbReference>
<name>A0A9D7FED0_9RHOO</name>
<dbReference type="AlphaFoldDB" id="A0A9D7FED0"/>
<dbReference type="PANTHER" id="PTHR11851">
    <property type="entry name" value="METALLOPROTEASE"/>
    <property type="match status" value="1"/>
</dbReference>
<protein>
    <submittedName>
        <fullName evidence="4">Insulinase family protein</fullName>
    </submittedName>
</protein>
<sequence>MKPAKLLALLCFCLVGRMAEAGPKIEHWIAPSGARVFFVENHTLPILDVQVDFAAGSSFDPPGQYGLAAMTQGLLDMGVQGMDETQISNRMADLGALLSGSADMDRASLSLRTLSAADKRTPSLEVLRAVLTTPQFPPEVFERERARTVVALKEALTRPEAIASKAFWAAMYPQHPYGRQAAPESVNSLQRADLMDFYRKHYTAQRASVSIVGDLSRAQAEALAQQLTAGLPAGSPVAALGVPQLPAAVEQRIAHPAAQAHVLLGLPALKRGDPDFFALVVGNYSLGGGGFVSRLMKEVREKRGYAYSVHSYFHPLAQLGPFQIGLQTKKAQANDALKVTREVLAGFLAEGPGEAELQAAKQNLVGSFPLRLDSNRKILENVAVIGFYGLPLDYLDRYAENVEKVTAAEIKAAFARHVRPENMVTVVVAGE</sequence>
<gene>
    <name evidence="4" type="ORF">IPJ48_15575</name>
</gene>
<feature type="domain" description="Peptidase M16 C-terminal" evidence="3">
    <location>
        <begin position="188"/>
        <end position="364"/>
    </location>
</feature>
<dbReference type="InterPro" id="IPR011765">
    <property type="entry name" value="Pept_M16_N"/>
</dbReference>
<dbReference type="EMBL" id="JADJNC010000029">
    <property type="protein sequence ID" value="MBK7424378.1"/>
    <property type="molecule type" value="Genomic_DNA"/>
</dbReference>
<keyword evidence="1" id="KW-0732">Signal</keyword>
<dbReference type="InterPro" id="IPR011249">
    <property type="entry name" value="Metalloenz_LuxS/M16"/>
</dbReference>
<comment type="caution">
    <text evidence="4">The sequence shown here is derived from an EMBL/GenBank/DDBJ whole genome shotgun (WGS) entry which is preliminary data.</text>
</comment>
<dbReference type="Proteomes" id="UP000886602">
    <property type="component" value="Unassembled WGS sequence"/>
</dbReference>
<dbReference type="PANTHER" id="PTHR11851:SF224">
    <property type="entry name" value="PROCESSING PROTEASE"/>
    <property type="match status" value="1"/>
</dbReference>
<feature type="domain" description="Peptidase M16 N-terminal" evidence="2">
    <location>
        <begin position="36"/>
        <end position="180"/>
    </location>
</feature>
<dbReference type="InterPro" id="IPR007863">
    <property type="entry name" value="Peptidase_M16_C"/>
</dbReference>
<reference evidence="4" key="1">
    <citation type="submission" date="2020-10" db="EMBL/GenBank/DDBJ databases">
        <title>Connecting structure to function with the recovery of over 1000 high-quality activated sludge metagenome-assembled genomes encoding full-length rRNA genes using long-read sequencing.</title>
        <authorList>
            <person name="Singleton C.M."/>
            <person name="Petriglieri F."/>
            <person name="Kristensen J.M."/>
            <person name="Kirkegaard R.H."/>
            <person name="Michaelsen T.Y."/>
            <person name="Andersen M.H."/>
            <person name="Karst S.M."/>
            <person name="Dueholm M.S."/>
            <person name="Nielsen P.H."/>
            <person name="Albertsen M."/>
        </authorList>
    </citation>
    <scope>NUCLEOTIDE SEQUENCE</scope>
    <source>
        <strain evidence="4">EsbW_18-Q3-R4-48_MAXAC.044</strain>
    </source>
</reference>
<dbReference type="SUPFAM" id="SSF63411">
    <property type="entry name" value="LuxS/MPP-like metallohydrolase"/>
    <property type="match status" value="2"/>
</dbReference>
<accession>A0A9D7FED0</accession>
<feature type="chain" id="PRO_5038779462" evidence="1">
    <location>
        <begin position="22"/>
        <end position="431"/>
    </location>
</feature>
<evidence type="ECO:0000259" key="2">
    <source>
        <dbReference type="Pfam" id="PF00675"/>
    </source>
</evidence>